<evidence type="ECO:0000313" key="4">
    <source>
        <dbReference type="Proteomes" id="UP000623608"/>
    </source>
</evidence>
<reference evidence="3" key="1">
    <citation type="submission" date="2021-01" db="EMBL/GenBank/DDBJ databases">
        <title>Whole genome shotgun sequence of Actinoplanes tereljensis NBRC 105297.</title>
        <authorList>
            <person name="Komaki H."/>
            <person name="Tamura T."/>
        </authorList>
    </citation>
    <scope>NUCLEOTIDE SEQUENCE</scope>
    <source>
        <strain evidence="3">NBRC 105297</strain>
    </source>
</reference>
<dbReference type="InterPro" id="IPR014592">
    <property type="entry name" value="P-loop_UCP034888"/>
</dbReference>
<dbReference type="InterPro" id="IPR051396">
    <property type="entry name" value="Bact_Antivir_Def_Nuclease"/>
</dbReference>
<dbReference type="InterPro" id="IPR003959">
    <property type="entry name" value="ATPase_AAA_core"/>
</dbReference>
<dbReference type="SUPFAM" id="SSF52540">
    <property type="entry name" value="P-loop containing nucleoside triphosphate hydrolases"/>
    <property type="match status" value="1"/>
</dbReference>
<dbReference type="PANTHER" id="PTHR43581">
    <property type="entry name" value="ATP/GTP PHOSPHATASE"/>
    <property type="match status" value="1"/>
</dbReference>
<name>A0A919NPR5_9ACTN</name>
<dbReference type="Gene3D" id="3.40.50.300">
    <property type="entry name" value="P-loop containing nucleotide triphosphate hydrolases"/>
    <property type="match status" value="1"/>
</dbReference>
<dbReference type="GO" id="GO:0016887">
    <property type="term" value="F:ATP hydrolysis activity"/>
    <property type="evidence" value="ECO:0007669"/>
    <property type="project" value="InterPro"/>
</dbReference>
<dbReference type="AlphaFoldDB" id="A0A919NPR5"/>
<dbReference type="PANTHER" id="PTHR43581:SF2">
    <property type="entry name" value="EXCINUCLEASE ATPASE SUBUNIT"/>
    <property type="match status" value="1"/>
</dbReference>
<dbReference type="Pfam" id="PF13304">
    <property type="entry name" value="AAA_21"/>
    <property type="match status" value="1"/>
</dbReference>
<accession>A0A919NPR5</accession>
<dbReference type="InterPro" id="IPR022532">
    <property type="entry name" value="DUF3696"/>
</dbReference>
<sequence length="434" mass="47720">MAIRSLVLGNYRSFRDRHEIELAPVTVILGKNNSGKSALTRLPLLLATGFGTRSPAPLDLDRLGADAVDDFRELLFENNTLRPLELGLSVDAPQSFRLNAELTYDDATRQAVVTRLHLNRDRDRGWLDLVSSGLAAAEAATPDIDGIAERPSFGPFHPDHPGEYEIRTEHEAKPRTGEVGFSGLIPHLTVPDLNPGPIRYLGPYREVVGRQHRKPHGDPVGIGNRGQGLPALLAHDRDRGDGELLRLMNRRLAAIVPGWQIDEVPAGPLRSTVLTRAGSKVQVNLADAGSGLAQVLPILAQCALDEMNGETWWTPLQIVEEPELHLHPAAHAELADLYLATARDTGTRFLIETHSETLLLRLRRRIAEVDNDYGPNTVAIYVVEQVDGVSTVRRVGLDDLGNLDESWPEGYFSQDYHEVRALAAAQADRSDRAS</sequence>
<proteinExistence type="predicted"/>
<dbReference type="Pfam" id="PF12476">
    <property type="entry name" value="DUF3696"/>
    <property type="match status" value="1"/>
</dbReference>
<keyword evidence="4" id="KW-1185">Reference proteome</keyword>
<organism evidence="3 4">
    <name type="scientific">Paractinoplanes tereljensis</name>
    <dbReference type="NCBI Taxonomy" id="571912"/>
    <lineage>
        <taxon>Bacteria</taxon>
        <taxon>Bacillati</taxon>
        <taxon>Actinomycetota</taxon>
        <taxon>Actinomycetes</taxon>
        <taxon>Micromonosporales</taxon>
        <taxon>Micromonosporaceae</taxon>
        <taxon>Paractinoplanes</taxon>
    </lineage>
</organism>
<evidence type="ECO:0000313" key="3">
    <source>
        <dbReference type="EMBL" id="GIF21402.1"/>
    </source>
</evidence>
<protein>
    <recommendedName>
        <fullName evidence="5">ATPase AAA-type core domain-containing protein</fullName>
    </recommendedName>
</protein>
<feature type="domain" description="DUF3696" evidence="1">
    <location>
        <begin position="375"/>
        <end position="417"/>
    </location>
</feature>
<dbReference type="Proteomes" id="UP000623608">
    <property type="component" value="Unassembled WGS sequence"/>
</dbReference>
<dbReference type="RefSeq" id="WP_203807953.1">
    <property type="nucleotide sequence ID" value="NZ_BOMY01000028.1"/>
</dbReference>
<dbReference type="EMBL" id="BOMY01000028">
    <property type="protein sequence ID" value="GIF21402.1"/>
    <property type="molecule type" value="Genomic_DNA"/>
</dbReference>
<gene>
    <name evidence="3" type="ORF">Ate02nite_41320</name>
</gene>
<dbReference type="InterPro" id="IPR027417">
    <property type="entry name" value="P-loop_NTPase"/>
</dbReference>
<dbReference type="PIRSF" id="PIRSF034888">
    <property type="entry name" value="P-loop_UCP034888"/>
    <property type="match status" value="1"/>
</dbReference>
<feature type="domain" description="ATPase AAA-type core" evidence="2">
    <location>
        <begin position="25"/>
        <end position="359"/>
    </location>
</feature>
<evidence type="ECO:0000259" key="2">
    <source>
        <dbReference type="Pfam" id="PF13304"/>
    </source>
</evidence>
<comment type="caution">
    <text evidence="3">The sequence shown here is derived from an EMBL/GenBank/DDBJ whole genome shotgun (WGS) entry which is preliminary data.</text>
</comment>
<dbReference type="GO" id="GO:0005524">
    <property type="term" value="F:ATP binding"/>
    <property type="evidence" value="ECO:0007669"/>
    <property type="project" value="InterPro"/>
</dbReference>
<evidence type="ECO:0008006" key="5">
    <source>
        <dbReference type="Google" id="ProtNLM"/>
    </source>
</evidence>
<evidence type="ECO:0000259" key="1">
    <source>
        <dbReference type="Pfam" id="PF12476"/>
    </source>
</evidence>